<dbReference type="EMBL" id="JBHRTP010000041">
    <property type="protein sequence ID" value="MFC3109158.1"/>
    <property type="molecule type" value="Genomic_DNA"/>
</dbReference>
<comment type="caution">
    <text evidence="2">The sequence shown here is derived from an EMBL/GenBank/DDBJ whole genome shotgun (WGS) entry which is preliminary data.</text>
</comment>
<sequence>MPNYRRAWHPGGTYFFTVNLLERSGNDLLVRHIDHLRDAVRHVRINHPFTIHAWVVLPDHLHCVIELPPGDTDFATRWRLIKILFSKSIPNTELLSAVRLRRGERAIWQRRYWEHLIRDERDFAAHMDYVHINPLKHGLVKQVADWPFSTFHRLVDQGVYPTDWAGGAEDGTQYVE</sequence>
<dbReference type="InterPro" id="IPR036515">
    <property type="entry name" value="Transposase_17_sf"/>
</dbReference>
<dbReference type="Gene3D" id="3.30.70.1290">
    <property type="entry name" value="Transposase IS200-like"/>
    <property type="match status" value="1"/>
</dbReference>
<name>A0ABV7F278_9BURK</name>
<accession>A0ABV7F278</accession>
<reference evidence="3" key="1">
    <citation type="journal article" date="2019" name="Int. J. Syst. Evol. Microbiol.">
        <title>The Global Catalogue of Microorganisms (GCM) 10K type strain sequencing project: providing services to taxonomists for standard genome sequencing and annotation.</title>
        <authorList>
            <consortium name="The Broad Institute Genomics Platform"/>
            <consortium name="The Broad Institute Genome Sequencing Center for Infectious Disease"/>
            <person name="Wu L."/>
            <person name="Ma J."/>
        </authorList>
    </citation>
    <scope>NUCLEOTIDE SEQUENCE [LARGE SCALE GENOMIC DNA]</scope>
    <source>
        <strain evidence="3">KCTC 42986</strain>
    </source>
</reference>
<dbReference type="SUPFAM" id="SSF143422">
    <property type="entry name" value="Transposase IS200-like"/>
    <property type="match status" value="1"/>
</dbReference>
<evidence type="ECO:0000259" key="1">
    <source>
        <dbReference type="SMART" id="SM01321"/>
    </source>
</evidence>
<feature type="domain" description="Transposase IS200-like" evidence="1">
    <location>
        <begin position="9"/>
        <end position="133"/>
    </location>
</feature>
<dbReference type="InterPro" id="IPR052715">
    <property type="entry name" value="RAYT_transposase"/>
</dbReference>
<evidence type="ECO:0000313" key="3">
    <source>
        <dbReference type="Proteomes" id="UP001595530"/>
    </source>
</evidence>
<organism evidence="2 3">
    <name type="scientific">Undibacterium arcticum</name>
    <dbReference type="NCBI Taxonomy" id="1762892"/>
    <lineage>
        <taxon>Bacteria</taxon>
        <taxon>Pseudomonadati</taxon>
        <taxon>Pseudomonadota</taxon>
        <taxon>Betaproteobacteria</taxon>
        <taxon>Burkholderiales</taxon>
        <taxon>Oxalobacteraceae</taxon>
        <taxon>Undibacterium</taxon>
    </lineage>
</organism>
<dbReference type="PANTHER" id="PTHR36966">
    <property type="entry name" value="REP-ASSOCIATED TYROSINE TRANSPOSASE"/>
    <property type="match status" value="1"/>
</dbReference>
<dbReference type="SMART" id="SM01321">
    <property type="entry name" value="Y1_Tnp"/>
    <property type="match status" value="1"/>
</dbReference>
<proteinExistence type="predicted"/>
<gene>
    <name evidence="2" type="ORF">ACFOFO_14505</name>
</gene>
<evidence type="ECO:0000313" key="2">
    <source>
        <dbReference type="EMBL" id="MFC3109158.1"/>
    </source>
</evidence>
<dbReference type="InterPro" id="IPR002686">
    <property type="entry name" value="Transposase_17"/>
</dbReference>
<dbReference type="PANTHER" id="PTHR36966:SF1">
    <property type="entry name" value="REP-ASSOCIATED TYROSINE TRANSPOSASE"/>
    <property type="match status" value="1"/>
</dbReference>
<protein>
    <submittedName>
        <fullName evidence="2">Transposase</fullName>
    </submittedName>
</protein>
<dbReference type="NCBIfam" id="NF047646">
    <property type="entry name" value="REP_Tyr_transpos"/>
    <property type="match status" value="1"/>
</dbReference>
<dbReference type="RefSeq" id="WP_390331855.1">
    <property type="nucleotide sequence ID" value="NZ_JBHRTP010000041.1"/>
</dbReference>
<keyword evidence="3" id="KW-1185">Reference proteome</keyword>
<dbReference type="Proteomes" id="UP001595530">
    <property type="component" value="Unassembled WGS sequence"/>
</dbReference>